<comment type="caution">
    <text evidence="1">The sequence shown here is derived from an EMBL/GenBank/DDBJ whole genome shotgun (WGS) entry which is preliminary data.</text>
</comment>
<reference evidence="1 2" key="1">
    <citation type="journal article" date="2022" name="New Phytol.">
        <title>Ecological generalism drives hyperdiversity of secondary metabolite gene clusters in xylarialean endophytes.</title>
        <authorList>
            <person name="Franco M.E.E."/>
            <person name="Wisecaver J.H."/>
            <person name="Arnold A.E."/>
            <person name="Ju Y.M."/>
            <person name="Slot J.C."/>
            <person name="Ahrendt S."/>
            <person name="Moore L.P."/>
            <person name="Eastman K.E."/>
            <person name="Scott K."/>
            <person name="Konkel Z."/>
            <person name="Mondo S.J."/>
            <person name="Kuo A."/>
            <person name="Hayes R.D."/>
            <person name="Haridas S."/>
            <person name="Andreopoulos B."/>
            <person name="Riley R."/>
            <person name="LaButti K."/>
            <person name="Pangilinan J."/>
            <person name="Lipzen A."/>
            <person name="Amirebrahimi M."/>
            <person name="Yan J."/>
            <person name="Adam C."/>
            <person name="Keymanesh K."/>
            <person name="Ng V."/>
            <person name="Louie K."/>
            <person name="Northen T."/>
            <person name="Drula E."/>
            <person name="Henrissat B."/>
            <person name="Hsieh H.M."/>
            <person name="Youens-Clark K."/>
            <person name="Lutzoni F."/>
            <person name="Miadlikowska J."/>
            <person name="Eastwood D.C."/>
            <person name="Hamelin R.C."/>
            <person name="Grigoriev I.V."/>
            <person name="U'Ren J.M."/>
        </authorList>
    </citation>
    <scope>NUCLEOTIDE SEQUENCE [LARGE SCALE GENOMIC DNA]</scope>
    <source>
        <strain evidence="1 2">CBS 119005</strain>
    </source>
</reference>
<protein>
    <submittedName>
        <fullName evidence="1">MFS general substrate transporter</fullName>
    </submittedName>
</protein>
<sequence>MSEKMSEKENVPISESAADSERGVSSVLPKQNAFQRLIHRRNDLNELGKGMLEQSLQYDRAQLEVDAVKVRWKLDLMVLPMMMCTYMLSFLDKQTLNYSNAYGLQADTNMSGDNYSWVASALYFGWLCGAWPWNLLLQRIAVGKLVGGMLFVWGIVCMLQATVFNFSGFFAIRFFLGMLEGCISPAWVILTSMLWTRREQTMRSSVWLCTNGVSNIIGALLAYASGVADGLSIAQWKLIFLIVGALTFVWGFVIVLYLPDGPHNAKMLNEYERVVAVWRISNNQIGLKDSTIRTYQIKEALLDGKCYLLWMNAIAIGILNGAVTNFMSAIIKGFNFDALRASLMQAPGGAFEVVGCLILGWVSQRPNMIGAAIVLGCLPGIAGLVGILTINIENRYALVAMCWLQNVLGSPIVLSWTIPGVNVAGHTKRSTVMGIYFVCYVVGNIIGPHLFLSWEVPRYPTAIKGLLGTYCAVALIQGLYTLWCWHDNKKRDKMGMHAEASEEELLEGFDDLTDKQNKHFRYKL</sequence>
<gene>
    <name evidence="1" type="ORF">F4820DRAFT_401553</name>
</gene>
<name>A0ACB9ZJ80_9PEZI</name>
<accession>A0ACB9ZJ80</accession>
<evidence type="ECO:0000313" key="1">
    <source>
        <dbReference type="EMBL" id="KAI4871124.1"/>
    </source>
</evidence>
<keyword evidence="2" id="KW-1185">Reference proteome</keyword>
<proteinExistence type="predicted"/>
<dbReference type="EMBL" id="MU393421">
    <property type="protein sequence ID" value="KAI4871124.1"/>
    <property type="molecule type" value="Genomic_DNA"/>
</dbReference>
<organism evidence="1 2">
    <name type="scientific">Hypoxylon rubiginosum</name>
    <dbReference type="NCBI Taxonomy" id="110542"/>
    <lineage>
        <taxon>Eukaryota</taxon>
        <taxon>Fungi</taxon>
        <taxon>Dikarya</taxon>
        <taxon>Ascomycota</taxon>
        <taxon>Pezizomycotina</taxon>
        <taxon>Sordariomycetes</taxon>
        <taxon>Xylariomycetidae</taxon>
        <taxon>Xylariales</taxon>
        <taxon>Hypoxylaceae</taxon>
        <taxon>Hypoxylon</taxon>
    </lineage>
</organism>
<evidence type="ECO:0000313" key="2">
    <source>
        <dbReference type="Proteomes" id="UP001497700"/>
    </source>
</evidence>
<dbReference type="Proteomes" id="UP001497700">
    <property type="component" value="Unassembled WGS sequence"/>
</dbReference>